<proteinExistence type="predicted"/>
<gene>
    <name evidence="2" type="ORF">S01H4_50085</name>
</gene>
<reference evidence="2" key="1">
    <citation type="journal article" date="2014" name="Front. Microbiol.">
        <title>High frequency of phylogenetically diverse reductive dehalogenase-homologous genes in deep subseafloor sedimentary metagenomes.</title>
        <authorList>
            <person name="Kawai M."/>
            <person name="Futagami T."/>
            <person name="Toyoda A."/>
            <person name="Takaki Y."/>
            <person name="Nishi S."/>
            <person name="Hori S."/>
            <person name="Arai W."/>
            <person name="Tsubouchi T."/>
            <person name="Morono Y."/>
            <person name="Uchiyama I."/>
            <person name="Ito T."/>
            <person name="Fujiyama A."/>
            <person name="Inagaki F."/>
            <person name="Takami H."/>
        </authorList>
    </citation>
    <scope>NUCLEOTIDE SEQUENCE</scope>
    <source>
        <strain evidence="2">Expedition CK06-06</strain>
    </source>
</reference>
<evidence type="ECO:0000256" key="1">
    <source>
        <dbReference type="SAM" id="Coils"/>
    </source>
</evidence>
<organism evidence="2">
    <name type="scientific">marine sediment metagenome</name>
    <dbReference type="NCBI Taxonomy" id="412755"/>
    <lineage>
        <taxon>unclassified sequences</taxon>
        <taxon>metagenomes</taxon>
        <taxon>ecological metagenomes</taxon>
    </lineage>
</organism>
<evidence type="ECO:0000313" key="2">
    <source>
        <dbReference type="EMBL" id="GAG90317.1"/>
    </source>
</evidence>
<accession>X1CAP2</accession>
<name>X1CAP2_9ZZZZ</name>
<feature type="non-terminal residue" evidence="2">
    <location>
        <position position="1"/>
    </location>
</feature>
<sequence>KLYLQSVGRKPLSSFELYSILPNISQEEYAKCLKELIDAGLLIPINPQSPDLLLQYLTIPPINPIINYYNNINANLDGIKIQIHQLLSNSLKRIFQENTIIELDTTFSATQELRKDFEEDVIIQKQDIDDVVQGMENLKIIKNVLDELHKTIKGVTQNQFSYLIKLITTIKKDLNKKIETLELKKSEKAVKSVIEDVFKENFEKILEDFTVNLHKLIEDEFDNTIESLNNIIDSTFQFRDDFQMLLLNMLNSYESKINKTIEMIKKKRNNLS</sequence>
<protein>
    <submittedName>
        <fullName evidence="2">Uncharacterized protein</fullName>
    </submittedName>
</protein>
<feature type="non-terminal residue" evidence="2">
    <location>
        <position position="272"/>
    </location>
</feature>
<dbReference type="EMBL" id="BART01028395">
    <property type="protein sequence ID" value="GAG90317.1"/>
    <property type="molecule type" value="Genomic_DNA"/>
</dbReference>
<keyword evidence="1" id="KW-0175">Coiled coil</keyword>
<dbReference type="AlphaFoldDB" id="X1CAP2"/>
<feature type="coiled-coil region" evidence="1">
    <location>
        <begin position="164"/>
        <end position="191"/>
    </location>
</feature>
<comment type="caution">
    <text evidence="2">The sequence shown here is derived from an EMBL/GenBank/DDBJ whole genome shotgun (WGS) entry which is preliminary data.</text>
</comment>